<dbReference type="Proteomes" id="UP001163823">
    <property type="component" value="Chromosome 6"/>
</dbReference>
<evidence type="ECO:0000313" key="2">
    <source>
        <dbReference type="EMBL" id="KAJ7965847.1"/>
    </source>
</evidence>
<dbReference type="AlphaFoldDB" id="A0AAD7PSI7"/>
<keyword evidence="3" id="KW-1185">Reference proteome</keyword>
<accession>A0AAD7PSI7</accession>
<dbReference type="Pfam" id="PF11935">
    <property type="entry name" value="SYMPK_PTA1_N"/>
    <property type="match status" value="1"/>
</dbReference>
<proteinExistence type="predicted"/>
<gene>
    <name evidence="2" type="ORF">O6P43_015415</name>
</gene>
<dbReference type="EMBL" id="JARAOO010000006">
    <property type="protein sequence ID" value="KAJ7965847.1"/>
    <property type="molecule type" value="Genomic_DNA"/>
</dbReference>
<protein>
    <submittedName>
        <fullName evidence="2">Symplekin</fullName>
    </submittedName>
</protein>
<dbReference type="Gene3D" id="1.25.10.10">
    <property type="entry name" value="Leucine-rich Repeat Variant"/>
    <property type="match status" value="1"/>
</dbReference>
<organism evidence="2 3">
    <name type="scientific">Quillaja saponaria</name>
    <name type="common">Soap bark tree</name>
    <dbReference type="NCBI Taxonomy" id="32244"/>
    <lineage>
        <taxon>Eukaryota</taxon>
        <taxon>Viridiplantae</taxon>
        <taxon>Streptophyta</taxon>
        <taxon>Embryophyta</taxon>
        <taxon>Tracheophyta</taxon>
        <taxon>Spermatophyta</taxon>
        <taxon>Magnoliopsida</taxon>
        <taxon>eudicotyledons</taxon>
        <taxon>Gunneridae</taxon>
        <taxon>Pentapetalae</taxon>
        <taxon>rosids</taxon>
        <taxon>fabids</taxon>
        <taxon>Fabales</taxon>
        <taxon>Quillajaceae</taxon>
        <taxon>Quillaja</taxon>
    </lineage>
</organism>
<dbReference type="PANTHER" id="PTHR47184">
    <property type="entry name" value="PHOSPHATIDYLINOSITOL 3-AND 4-KINASE FAMILY PROTEIN-RELATED"/>
    <property type="match status" value="1"/>
</dbReference>
<sequence>MGLKFLETFVCLFTSDTDSEKPLTEGSREAFNISWIIGGHHPILDPVVLMSEANRTLGILLNLLQSAISLPGSLTIAVVNWDQ</sequence>
<comment type="caution">
    <text evidence="2">The sequence shown here is derived from an EMBL/GenBank/DDBJ whole genome shotgun (WGS) entry which is preliminary data.</text>
</comment>
<dbReference type="InterPro" id="IPR011989">
    <property type="entry name" value="ARM-like"/>
</dbReference>
<name>A0AAD7PSI7_QUISA</name>
<dbReference type="PANTHER" id="PTHR47184:SF3">
    <property type="entry name" value="PHOSPHATIDYLINOSITOL 3-AND 4-KINASE FAMILY PROTEIN-RELATED"/>
    <property type="match status" value="1"/>
</dbReference>
<evidence type="ECO:0000259" key="1">
    <source>
        <dbReference type="Pfam" id="PF11935"/>
    </source>
</evidence>
<evidence type="ECO:0000313" key="3">
    <source>
        <dbReference type="Proteomes" id="UP001163823"/>
    </source>
</evidence>
<dbReference type="KEGG" id="qsa:O6P43_015415"/>
<reference evidence="2" key="1">
    <citation type="journal article" date="2023" name="Science">
        <title>Elucidation of the pathway for biosynthesis of saponin adjuvants from the soapbark tree.</title>
        <authorList>
            <person name="Reed J."/>
            <person name="Orme A."/>
            <person name="El-Demerdash A."/>
            <person name="Owen C."/>
            <person name="Martin L.B.B."/>
            <person name="Misra R.C."/>
            <person name="Kikuchi S."/>
            <person name="Rejzek M."/>
            <person name="Martin A.C."/>
            <person name="Harkess A."/>
            <person name="Leebens-Mack J."/>
            <person name="Louveau T."/>
            <person name="Stephenson M.J."/>
            <person name="Osbourn A."/>
        </authorList>
    </citation>
    <scope>NUCLEOTIDE SEQUENCE</scope>
    <source>
        <strain evidence="2">S10</strain>
    </source>
</reference>
<feature type="domain" description="Symplekin/Pta1 N-terminal" evidence="1">
    <location>
        <begin position="3"/>
        <end position="80"/>
    </location>
</feature>
<dbReference type="InterPro" id="IPR032460">
    <property type="entry name" value="Symplekin/Pta1_N"/>
</dbReference>